<name>A0AAW8F4I7_9ACTN</name>
<reference evidence="2" key="1">
    <citation type="submission" date="2023-07" db="EMBL/GenBank/DDBJ databases">
        <title>Comparative genomics of wheat-associated soil bacteria to identify genetic determinants of phenazine resistance.</title>
        <authorList>
            <person name="Mouncey N."/>
        </authorList>
    </citation>
    <scope>NUCLEOTIDE SEQUENCE</scope>
    <source>
        <strain evidence="2">V4I22</strain>
    </source>
</reference>
<comment type="caution">
    <text evidence="2">The sequence shown here is derived from an EMBL/GenBank/DDBJ whole genome shotgun (WGS) entry which is preliminary data.</text>
</comment>
<organism evidence="2 3">
    <name type="scientific">Streptomyces canus</name>
    <dbReference type="NCBI Taxonomy" id="58343"/>
    <lineage>
        <taxon>Bacteria</taxon>
        <taxon>Bacillati</taxon>
        <taxon>Actinomycetota</taxon>
        <taxon>Actinomycetes</taxon>
        <taxon>Kitasatosporales</taxon>
        <taxon>Streptomycetaceae</taxon>
        <taxon>Streptomyces</taxon>
        <taxon>Streptomyces aurantiacus group</taxon>
    </lineage>
</organism>
<feature type="compositionally biased region" description="Basic residues" evidence="1">
    <location>
        <begin position="11"/>
        <end position="21"/>
    </location>
</feature>
<evidence type="ECO:0000313" key="3">
    <source>
        <dbReference type="Proteomes" id="UP001234216"/>
    </source>
</evidence>
<evidence type="ECO:0008006" key="4">
    <source>
        <dbReference type="Google" id="ProtNLM"/>
    </source>
</evidence>
<dbReference type="Proteomes" id="UP001234216">
    <property type="component" value="Unassembled WGS sequence"/>
</dbReference>
<gene>
    <name evidence="2" type="ORF">QFZ22_000693</name>
</gene>
<sequence length="74" mass="8032">MIPEKSDQVRNRKRRGARAAVRRSSTGPTTASATRSSAGSTASSVSGRWPRDTSIKLAVRYEATVTIAVINEWL</sequence>
<protein>
    <recommendedName>
        <fullName evidence="4">Transposase</fullName>
    </recommendedName>
</protein>
<dbReference type="AlphaFoldDB" id="A0AAW8F4I7"/>
<feature type="region of interest" description="Disordered" evidence="1">
    <location>
        <begin position="1"/>
        <end position="49"/>
    </location>
</feature>
<feature type="compositionally biased region" description="Low complexity" evidence="1">
    <location>
        <begin position="22"/>
        <end position="48"/>
    </location>
</feature>
<proteinExistence type="predicted"/>
<dbReference type="EMBL" id="JAUSZV010000005">
    <property type="protein sequence ID" value="MDQ0904708.1"/>
    <property type="molecule type" value="Genomic_DNA"/>
</dbReference>
<accession>A0AAW8F4I7</accession>
<evidence type="ECO:0000256" key="1">
    <source>
        <dbReference type="SAM" id="MobiDB-lite"/>
    </source>
</evidence>
<feature type="compositionally biased region" description="Basic and acidic residues" evidence="1">
    <location>
        <begin position="1"/>
        <end position="10"/>
    </location>
</feature>
<evidence type="ECO:0000313" key="2">
    <source>
        <dbReference type="EMBL" id="MDQ0904708.1"/>
    </source>
</evidence>